<feature type="compositionally biased region" description="Basic and acidic residues" evidence="1">
    <location>
        <begin position="73"/>
        <end position="84"/>
    </location>
</feature>
<evidence type="ECO:0000256" key="1">
    <source>
        <dbReference type="SAM" id="MobiDB-lite"/>
    </source>
</evidence>
<dbReference type="Proteomes" id="UP001151760">
    <property type="component" value="Unassembled WGS sequence"/>
</dbReference>
<dbReference type="PANTHER" id="PTHR33223:SF11">
    <property type="entry name" value="ELEMENT PROTEIN, PUTATIVE-RELATED"/>
    <property type="match status" value="1"/>
</dbReference>
<dbReference type="GO" id="GO:0003964">
    <property type="term" value="F:RNA-directed DNA polymerase activity"/>
    <property type="evidence" value="ECO:0007669"/>
    <property type="project" value="UniProtKB-KW"/>
</dbReference>
<keyword evidence="3" id="KW-0695">RNA-directed DNA polymerase</keyword>
<reference evidence="3" key="1">
    <citation type="journal article" date="2022" name="Int. J. Mol. Sci.">
        <title>Draft Genome of Tanacetum Coccineum: Genomic Comparison of Closely Related Tanacetum-Family Plants.</title>
        <authorList>
            <person name="Yamashiro T."/>
            <person name="Shiraishi A."/>
            <person name="Nakayama K."/>
            <person name="Satake H."/>
        </authorList>
    </citation>
    <scope>NUCLEOTIDE SEQUENCE</scope>
</reference>
<accession>A0ABQ5BY50</accession>
<gene>
    <name evidence="3" type="ORF">Tco_0877562</name>
</gene>
<dbReference type="PANTHER" id="PTHR33223">
    <property type="entry name" value="CCHC-TYPE DOMAIN-CONTAINING PROTEIN"/>
    <property type="match status" value="1"/>
</dbReference>
<keyword evidence="3" id="KW-0548">Nucleotidyltransferase</keyword>
<comment type="caution">
    <text evidence="3">The sequence shown here is derived from an EMBL/GenBank/DDBJ whole genome shotgun (WGS) entry which is preliminary data.</text>
</comment>
<organism evidence="3 4">
    <name type="scientific">Tanacetum coccineum</name>
    <dbReference type="NCBI Taxonomy" id="301880"/>
    <lineage>
        <taxon>Eukaryota</taxon>
        <taxon>Viridiplantae</taxon>
        <taxon>Streptophyta</taxon>
        <taxon>Embryophyta</taxon>
        <taxon>Tracheophyta</taxon>
        <taxon>Spermatophyta</taxon>
        <taxon>Magnoliopsida</taxon>
        <taxon>eudicotyledons</taxon>
        <taxon>Gunneridae</taxon>
        <taxon>Pentapetalae</taxon>
        <taxon>asterids</taxon>
        <taxon>campanulids</taxon>
        <taxon>Asterales</taxon>
        <taxon>Asteraceae</taxon>
        <taxon>Asteroideae</taxon>
        <taxon>Anthemideae</taxon>
        <taxon>Anthemidinae</taxon>
        <taxon>Tanacetum</taxon>
    </lineage>
</organism>
<name>A0ABQ5BY50_9ASTR</name>
<feature type="compositionally biased region" description="Polar residues" evidence="1">
    <location>
        <begin position="171"/>
        <end position="182"/>
    </location>
</feature>
<proteinExistence type="predicted"/>
<evidence type="ECO:0000313" key="3">
    <source>
        <dbReference type="EMBL" id="GJT18856.1"/>
    </source>
</evidence>
<feature type="region of interest" description="Disordered" evidence="1">
    <location>
        <begin position="73"/>
        <end position="220"/>
    </location>
</feature>
<dbReference type="InterPro" id="IPR005162">
    <property type="entry name" value="Retrotrans_gag_dom"/>
</dbReference>
<protein>
    <submittedName>
        <fullName evidence="3">Reverse transcriptase domain-containing protein</fullName>
    </submittedName>
</protein>
<evidence type="ECO:0000259" key="2">
    <source>
        <dbReference type="Pfam" id="PF03732"/>
    </source>
</evidence>
<feature type="domain" description="Retrotransposon gag" evidence="2">
    <location>
        <begin position="289"/>
        <end position="379"/>
    </location>
</feature>
<dbReference type="EMBL" id="BQNB010013671">
    <property type="protein sequence ID" value="GJT18856.1"/>
    <property type="molecule type" value="Genomic_DNA"/>
</dbReference>
<feature type="region of interest" description="Disordered" evidence="1">
    <location>
        <begin position="426"/>
        <end position="449"/>
    </location>
</feature>
<reference evidence="3" key="2">
    <citation type="submission" date="2022-01" db="EMBL/GenBank/DDBJ databases">
        <authorList>
            <person name="Yamashiro T."/>
            <person name="Shiraishi A."/>
            <person name="Satake H."/>
            <person name="Nakayama K."/>
        </authorList>
    </citation>
    <scope>NUCLEOTIDE SEQUENCE</scope>
</reference>
<keyword evidence="4" id="KW-1185">Reference proteome</keyword>
<dbReference type="Pfam" id="PF03732">
    <property type="entry name" value="Retrotrans_gag"/>
    <property type="match status" value="1"/>
</dbReference>
<feature type="region of interest" description="Disordered" evidence="1">
    <location>
        <begin position="1"/>
        <end position="37"/>
    </location>
</feature>
<sequence>MSTNGQTPLSQPTSVVRNTLGKEPVPQDPGRPISDEALREYCDRNYHQILPIIAEKVHQEKVQQEKLKAVKARLNFEETSHHSESGTPTGRRGLKERLGPRHVRSRSGSPKPRRGRSESPKKKGSERKTVFKRLEKGVFHRLGDKEKSVSVYSDDSRRRSYHNSHRDTESCHQSSRSRTTEPASERRYNKRAPSRRTEELSESEGSAGGHWKSKVKRPKSSVEDDLSQPWVCEETDPFTPRIRYFDFPKTRMPSHIKTYDGSEDPEDHLKIFQSAAKTERWAMPTWCHMFNSTLTGNARVWFDDLPKETIDSYDDLKKAFLENYLQQKKCIKDPVEIHNIRQRDGESTEEFVRRYKLECRDVKGAPECMKISGFMHGITNPELIKRLHDKIPKSVDEMMRVAFLWGEVAASNRERKKSFLSWKQQEANQKQNFKKGGFRNQQRSERKQDRFALLTKTPKEIFALDKGKFKAPPPMTTPVEKRNANKFCEFHGEVGHNTDECLHLRIQIEEMLKAGKLSHLVKEIKQNNGKEQPKVTKKGETIGKDKATAILIVQPWERVARQRITQSFSTNLEISFPPLRKDEGT</sequence>
<keyword evidence="3" id="KW-0808">Transferase</keyword>
<evidence type="ECO:0000313" key="4">
    <source>
        <dbReference type="Proteomes" id="UP001151760"/>
    </source>
</evidence>
<feature type="compositionally biased region" description="Basic and acidic residues" evidence="1">
    <location>
        <begin position="115"/>
        <end position="170"/>
    </location>
</feature>
<feature type="compositionally biased region" description="Polar residues" evidence="1">
    <location>
        <begin position="1"/>
        <end position="17"/>
    </location>
</feature>